<comment type="subcellular location">
    <subcellularLocation>
        <location evidence="1">Membrane</location>
        <topology evidence="1">Multi-pass membrane protein</topology>
    </subcellularLocation>
</comment>
<dbReference type="STRING" id="10181.G5B3Z8"/>
<dbReference type="GO" id="GO:0016020">
    <property type="term" value="C:membrane"/>
    <property type="evidence" value="ECO:0007669"/>
    <property type="project" value="UniProtKB-SubCell"/>
</dbReference>
<accession>G5B3Z8</accession>
<evidence type="ECO:0000256" key="3">
    <source>
        <dbReference type="ARBA" id="ARBA00022692"/>
    </source>
</evidence>
<gene>
    <name evidence="9" type="ORF">GW7_18839</name>
</gene>
<reference evidence="9 10" key="1">
    <citation type="journal article" date="2011" name="Nature">
        <title>Genome sequencing reveals insights into physiology and longevity of the naked mole rat.</title>
        <authorList>
            <person name="Kim E.B."/>
            <person name="Fang X."/>
            <person name="Fushan A.A."/>
            <person name="Huang Z."/>
            <person name="Lobanov A.V."/>
            <person name="Han L."/>
            <person name="Marino S.M."/>
            <person name="Sun X."/>
            <person name="Turanov A.A."/>
            <person name="Yang P."/>
            <person name="Yim S.H."/>
            <person name="Zhao X."/>
            <person name="Kasaikina M.V."/>
            <person name="Stoletzki N."/>
            <person name="Peng C."/>
            <person name="Polak P."/>
            <person name="Xiong Z."/>
            <person name="Kiezun A."/>
            <person name="Zhu Y."/>
            <person name="Chen Y."/>
            <person name="Kryukov G.V."/>
            <person name="Zhang Q."/>
            <person name="Peshkin L."/>
            <person name="Yang L."/>
            <person name="Bronson R.T."/>
            <person name="Buffenstein R."/>
            <person name="Wang B."/>
            <person name="Han C."/>
            <person name="Li Q."/>
            <person name="Chen L."/>
            <person name="Zhao W."/>
            <person name="Sunyaev S.R."/>
            <person name="Park T.J."/>
            <person name="Zhang G."/>
            <person name="Wang J."/>
            <person name="Gladyshev V.N."/>
        </authorList>
    </citation>
    <scope>NUCLEOTIDE SEQUENCE [LARGE SCALE GENOMIC DNA]</scope>
</reference>
<dbReference type="InterPro" id="IPR017452">
    <property type="entry name" value="GPCR_Rhodpsn_7TM"/>
</dbReference>
<evidence type="ECO:0000256" key="5">
    <source>
        <dbReference type="ARBA" id="ARBA00022989"/>
    </source>
</evidence>
<keyword evidence="3" id="KW-0812">Transmembrane</keyword>
<dbReference type="InParanoid" id="G5B3Z8"/>
<keyword evidence="2" id="KW-0716">Sensory transduction</keyword>
<dbReference type="GO" id="GO:0004930">
    <property type="term" value="F:G protein-coupled receptor activity"/>
    <property type="evidence" value="ECO:0007669"/>
    <property type="project" value="InterPro"/>
</dbReference>
<organism evidence="9 10">
    <name type="scientific">Heterocephalus glaber</name>
    <name type="common">Naked mole rat</name>
    <dbReference type="NCBI Taxonomy" id="10181"/>
    <lineage>
        <taxon>Eukaryota</taxon>
        <taxon>Metazoa</taxon>
        <taxon>Chordata</taxon>
        <taxon>Craniata</taxon>
        <taxon>Vertebrata</taxon>
        <taxon>Euteleostomi</taxon>
        <taxon>Mammalia</taxon>
        <taxon>Eutheria</taxon>
        <taxon>Euarchontoglires</taxon>
        <taxon>Glires</taxon>
        <taxon>Rodentia</taxon>
        <taxon>Hystricomorpha</taxon>
        <taxon>Bathyergidae</taxon>
        <taxon>Heterocephalus</taxon>
    </lineage>
</organism>
<evidence type="ECO:0000313" key="10">
    <source>
        <dbReference type="Proteomes" id="UP000006813"/>
    </source>
</evidence>
<evidence type="ECO:0000259" key="8">
    <source>
        <dbReference type="PROSITE" id="PS50262"/>
    </source>
</evidence>
<evidence type="ECO:0000313" key="9">
    <source>
        <dbReference type="EMBL" id="EHB04009.1"/>
    </source>
</evidence>
<keyword evidence="7 9" id="KW-0675">Receptor</keyword>
<keyword evidence="6" id="KW-0472">Membrane</keyword>
<evidence type="ECO:0000256" key="4">
    <source>
        <dbReference type="ARBA" id="ARBA00022725"/>
    </source>
</evidence>
<proteinExistence type="predicted"/>
<evidence type="ECO:0000256" key="1">
    <source>
        <dbReference type="ARBA" id="ARBA00004141"/>
    </source>
</evidence>
<evidence type="ECO:0000256" key="7">
    <source>
        <dbReference type="ARBA" id="ARBA00023170"/>
    </source>
</evidence>
<keyword evidence="4" id="KW-0552">Olfaction</keyword>
<dbReference type="PROSITE" id="PS50262">
    <property type="entry name" value="G_PROTEIN_RECEP_F1_2"/>
    <property type="match status" value="1"/>
</dbReference>
<sequence length="107" mass="12161">MIILIRMESQLNTPIYFFLSYLSFCDLCYSRAIGPKMQVDIFGKDKSIPFCSCALQLFLSWTFADSECVLLAVMAFNQYKAISSPLLYTAHMPSRLYSLLVAGAYLM</sequence>
<feature type="domain" description="G-protein coupled receptors family 1 profile" evidence="8">
    <location>
        <begin position="1"/>
        <end position="107"/>
    </location>
</feature>
<dbReference type="GO" id="GO:0007608">
    <property type="term" value="P:sensory perception of smell"/>
    <property type="evidence" value="ECO:0007669"/>
    <property type="project" value="UniProtKB-KW"/>
</dbReference>
<dbReference type="Gene3D" id="1.20.1070.10">
    <property type="entry name" value="Rhodopsin 7-helix transmembrane proteins"/>
    <property type="match status" value="1"/>
</dbReference>
<dbReference type="AlphaFoldDB" id="G5B3Z8"/>
<dbReference type="InterPro" id="IPR000276">
    <property type="entry name" value="GPCR_Rhodpsn"/>
</dbReference>
<dbReference type="SUPFAM" id="SSF81321">
    <property type="entry name" value="Family A G protein-coupled receptor-like"/>
    <property type="match status" value="1"/>
</dbReference>
<evidence type="ECO:0000256" key="6">
    <source>
        <dbReference type="ARBA" id="ARBA00023136"/>
    </source>
</evidence>
<dbReference type="EMBL" id="JH168376">
    <property type="protein sequence ID" value="EHB04009.1"/>
    <property type="molecule type" value="Genomic_DNA"/>
</dbReference>
<keyword evidence="5" id="KW-1133">Transmembrane helix</keyword>
<evidence type="ECO:0000256" key="2">
    <source>
        <dbReference type="ARBA" id="ARBA00022606"/>
    </source>
</evidence>
<protein>
    <submittedName>
        <fullName evidence="9">Olfactory receptor 5W2</fullName>
    </submittedName>
</protein>
<dbReference type="Pfam" id="PF00001">
    <property type="entry name" value="7tm_1"/>
    <property type="match status" value="1"/>
</dbReference>
<dbReference type="Proteomes" id="UP000006813">
    <property type="component" value="Unassembled WGS sequence"/>
</dbReference>
<name>G5B3Z8_HETGA</name>
<dbReference type="PANTHER" id="PTHR48018">
    <property type="entry name" value="OLFACTORY RECEPTOR"/>
    <property type="match status" value="1"/>
</dbReference>